<dbReference type="RefSeq" id="WP_284067668.1">
    <property type="nucleotide sequence ID" value="NZ_JASKNE010000001.1"/>
</dbReference>
<dbReference type="Pfam" id="PF04909">
    <property type="entry name" value="Amidohydro_2"/>
    <property type="match status" value="1"/>
</dbReference>
<dbReference type="GO" id="GO:0005737">
    <property type="term" value="C:cytoplasm"/>
    <property type="evidence" value="ECO:0007669"/>
    <property type="project" value="TreeGrafter"/>
</dbReference>
<dbReference type="InterPro" id="IPR032466">
    <property type="entry name" value="Metal_Hydrolase"/>
</dbReference>
<dbReference type="GO" id="GO:0019748">
    <property type="term" value="P:secondary metabolic process"/>
    <property type="evidence" value="ECO:0007669"/>
    <property type="project" value="TreeGrafter"/>
</dbReference>
<dbReference type="EMBL" id="JASKNE010000001">
    <property type="protein sequence ID" value="MDK1684938.1"/>
    <property type="molecule type" value="Genomic_DNA"/>
</dbReference>
<feature type="domain" description="Amidohydrolase-related" evidence="2">
    <location>
        <begin position="138"/>
        <end position="308"/>
    </location>
</feature>
<dbReference type="GO" id="GO:0016831">
    <property type="term" value="F:carboxy-lyase activity"/>
    <property type="evidence" value="ECO:0007669"/>
    <property type="project" value="InterPro"/>
</dbReference>
<dbReference type="PANTHER" id="PTHR21240">
    <property type="entry name" value="2-AMINO-3-CARBOXYLMUCONATE-6-SEMIALDEHYDE DECARBOXYLASE"/>
    <property type="match status" value="1"/>
</dbReference>
<name>A0AAW6UUI3_9GAMM</name>
<sequence length="502" mass="57313">MTSLQALKARNSRSAEVKAELDYPVIDTDIHTNEFSPLLEDYIAQYGGAKIVDTFREHLNSNGLNVLAAEWYRATPQERQDKRLFRPPFWASPAQNSYDLATVSLPGLLYERLEEQGTDYAVLYPNISLFPINSSNDDLRRSLTRAINHYHADIYRPYADRLTPVAAIPLNTPEEGIEELQHAVSLGLKTALIPGSIRRPVKSIAEKYPDDAELRRYAYWLDFFGIDSAHDYDPFWQKSIDLGINLSTHSGSQSWVARNSPTNYMFNHINHFADASEGLAKALFFGGVTERFPQLRIALLEAGAAWGANVLTHLVDRFEKRGNEHIQQYNPANVDREVVLSLYRQYGQELFRGRDYSDDEILEHIFGIILPSHYREQNPQDINDFALAKVQNKQDIFDRWVPNFYFGNEADDRTIVGALHPQATPFNQKINALFSSDSGHWDVPELTEPLAETWDLVKEGAITEADFKALVFDNPYRFYTANNPDFFKGTQVEEKLKNKQAA</sequence>
<dbReference type="PANTHER" id="PTHR21240:SF28">
    <property type="entry name" value="ISO-OROTATE DECARBOXYLASE (EUROFUNG)"/>
    <property type="match status" value="1"/>
</dbReference>
<dbReference type="InterPro" id="IPR006680">
    <property type="entry name" value="Amidohydro-rel"/>
</dbReference>
<protein>
    <submittedName>
        <fullName evidence="3">Amidohydrolase family protein</fullName>
    </submittedName>
</protein>
<keyword evidence="1" id="KW-0456">Lyase</keyword>
<evidence type="ECO:0000313" key="4">
    <source>
        <dbReference type="Proteomes" id="UP001241935"/>
    </source>
</evidence>
<dbReference type="Proteomes" id="UP001241935">
    <property type="component" value="Unassembled WGS sequence"/>
</dbReference>
<dbReference type="Gene3D" id="3.20.20.140">
    <property type="entry name" value="Metal-dependent hydrolases"/>
    <property type="match status" value="1"/>
</dbReference>
<evidence type="ECO:0000259" key="2">
    <source>
        <dbReference type="Pfam" id="PF04909"/>
    </source>
</evidence>
<evidence type="ECO:0000313" key="3">
    <source>
        <dbReference type="EMBL" id="MDK1684938.1"/>
    </source>
</evidence>
<accession>A0AAW6UUI3</accession>
<proteinExistence type="predicted"/>
<reference evidence="3" key="1">
    <citation type="submission" date="2023-04" db="EMBL/GenBank/DDBJ databases">
        <title>The environmental microbiomes in feedlot watering bowls are a reservoir of florfenicol resistance for bovine respiratory disease pathogens.</title>
        <authorList>
            <person name="Kos D.W."/>
            <person name="Ruzzini A.C."/>
            <person name="Schreiner B."/>
            <person name="Jelinski M.D."/>
        </authorList>
    </citation>
    <scope>NUCLEOTIDE SEQUENCE</scope>
    <source>
        <strain evidence="3">WB3</strain>
    </source>
</reference>
<dbReference type="GO" id="GO:0016787">
    <property type="term" value="F:hydrolase activity"/>
    <property type="evidence" value="ECO:0007669"/>
    <property type="project" value="InterPro"/>
</dbReference>
<gene>
    <name evidence="3" type="ORF">QOR41_14165</name>
</gene>
<dbReference type="SUPFAM" id="SSF51556">
    <property type="entry name" value="Metallo-dependent hydrolases"/>
    <property type="match status" value="1"/>
</dbReference>
<comment type="caution">
    <text evidence="3">The sequence shown here is derived from an EMBL/GenBank/DDBJ whole genome shotgun (WGS) entry which is preliminary data.</text>
</comment>
<evidence type="ECO:0000256" key="1">
    <source>
        <dbReference type="ARBA" id="ARBA00023239"/>
    </source>
</evidence>
<organism evidence="3 4">
    <name type="scientific">Acinetobacter terrestris</name>
    <dbReference type="NCBI Taxonomy" id="2529843"/>
    <lineage>
        <taxon>Bacteria</taxon>
        <taxon>Pseudomonadati</taxon>
        <taxon>Pseudomonadota</taxon>
        <taxon>Gammaproteobacteria</taxon>
        <taxon>Moraxellales</taxon>
        <taxon>Moraxellaceae</taxon>
        <taxon>Acinetobacter</taxon>
        <taxon>Acinetobacter Taxon 24</taxon>
    </lineage>
</organism>
<dbReference type="InterPro" id="IPR032465">
    <property type="entry name" value="ACMSD"/>
</dbReference>
<dbReference type="AlphaFoldDB" id="A0AAW6UUI3"/>